<dbReference type="InterPro" id="IPR002933">
    <property type="entry name" value="Peptidase_M20"/>
</dbReference>
<evidence type="ECO:0000313" key="4">
    <source>
        <dbReference type="Proteomes" id="UP001595528"/>
    </source>
</evidence>
<dbReference type="Proteomes" id="UP001595528">
    <property type="component" value="Unassembled WGS sequence"/>
</dbReference>
<protein>
    <submittedName>
        <fullName evidence="3">M20 family metallo-hydrolase</fullName>
    </submittedName>
</protein>
<comment type="caution">
    <text evidence="3">The sequence shown here is derived from an EMBL/GenBank/DDBJ whole genome shotgun (WGS) entry which is preliminary data.</text>
</comment>
<dbReference type="Gene3D" id="3.30.70.360">
    <property type="match status" value="1"/>
</dbReference>
<proteinExistence type="inferred from homology"/>
<comment type="similarity">
    <text evidence="1">Belongs to the peptidase M20 family.</text>
</comment>
<reference evidence="4" key="1">
    <citation type="journal article" date="2019" name="Int. J. Syst. Evol. Microbiol.">
        <title>The Global Catalogue of Microorganisms (GCM) 10K type strain sequencing project: providing services to taxonomists for standard genome sequencing and annotation.</title>
        <authorList>
            <consortium name="The Broad Institute Genomics Platform"/>
            <consortium name="The Broad Institute Genome Sequencing Center for Infectious Disease"/>
            <person name="Wu L."/>
            <person name="Ma J."/>
        </authorList>
    </citation>
    <scope>NUCLEOTIDE SEQUENCE [LARGE SCALE GENOMIC DNA]</scope>
    <source>
        <strain evidence="4">KCTC 42964</strain>
    </source>
</reference>
<keyword evidence="4" id="KW-1185">Reference proteome</keyword>
<evidence type="ECO:0000313" key="3">
    <source>
        <dbReference type="EMBL" id="MFC3227901.1"/>
    </source>
</evidence>
<dbReference type="InterPro" id="IPR036264">
    <property type="entry name" value="Bact_exopeptidase_dim_dom"/>
</dbReference>
<accession>A0ABV7L0M1</accession>
<organism evidence="3 4">
    <name type="scientific">Marinibaculum pumilum</name>
    <dbReference type="NCBI Taxonomy" id="1766165"/>
    <lineage>
        <taxon>Bacteria</taxon>
        <taxon>Pseudomonadati</taxon>
        <taxon>Pseudomonadota</taxon>
        <taxon>Alphaproteobacteria</taxon>
        <taxon>Rhodospirillales</taxon>
        <taxon>Rhodospirillaceae</taxon>
        <taxon>Marinibaculum</taxon>
    </lineage>
</organism>
<gene>
    <name evidence="3" type="ORF">ACFOGJ_11705</name>
</gene>
<sequence length="424" mass="46196">MRPNIHPSARVDEARLWDRHEQMAAIGGFVNEQGHRGVNRAAFSAEDIGARRLLIGWAKARGWAISSDPIGNIFVRRPGRDPDAAPVLTGSHMDSQPRGGRFDGIYGVLAGLEALEAMDDAGVETERPIDLVAWSNEEGGRYQPGTMGSNTFVGGYDFEKMLATRDGDGIELREALAETMSAMKDFAGDLQDRPFNFPIAACVEAHIEQGPRLEADNRTIGVVTGIQGIRWYLTKVFGRTDHAGTTPLRQRKDAVQATLRVIQGFNELMHDPDDVLRFTVARMFVRPNAPSSVANEVEFTVDFRHPDIAVLKERGDKLPGLAAELAAPCTVEMNEMMNMAPTVFPDELINTVEAATRNLGHPYMHLPSGAFHDAGYIAKVAPTTMIFIPCKRGVSHNEAEDATPADCAAGAQVLADTLVALANR</sequence>
<dbReference type="NCBIfam" id="TIGR01879">
    <property type="entry name" value="hydantase"/>
    <property type="match status" value="1"/>
</dbReference>
<dbReference type="CDD" id="cd03884">
    <property type="entry name" value="M20_bAS"/>
    <property type="match status" value="1"/>
</dbReference>
<dbReference type="Gene3D" id="3.40.630.10">
    <property type="entry name" value="Zn peptidases"/>
    <property type="match status" value="1"/>
</dbReference>
<dbReference type="Pfam" id="PF01546">
    <property type="entry name" value="Peptidase_M20"/>
    <property type="match status" value="1"/>
</dbReference>
<evidence type="ECO:0000256" key="1">
    <source>
        <dbReference type="ARBA" id="ARBA00006153"/>
    </source>
</evidence>
<dbReference type="SUPFAM" id="SSF55031">
    <property type="entry name" value="Bacterial exopeptidase dimerisation domain"/>
    <property type="match status" value="1"/>
</dbReference>
<dbReference type="SUPFAM" id="SSF53187">
    <property type="entry name" value="Zn-dependent exopeptidases"/>
    <property type="match status" value="1"/>
</dbReference>
<dbReference type="EMBL" id="JBHRTR010000026">
    <property type="protein sequence ID" value="MFC3227901.1"/>
    <property type="molecule type" value="Genomic_DNA"/>
</dbReference>
<dbReference type="PANTHER" id="PTHR32494:SF5">
    <property type="entry name" value="ALLANTOATE AMIDOHYDROLASE"/>
    <property type="match status" value="1"/>
</dbReference>
<name>A0ABV7L0M1_9PROT</name>
<keyword evidence="2" id="KW-0378">Hydrolase</keyword>
<dbReference type="PANTHER" id="PTHR32494">
    <property type="entry name" value="ALLANTOATE DEIMINASE-RELATED"/>
    <property type="match status" value="1"/>
</dbReference>
<dbReference type="RefSeq" id="WP_379900490.1">
    <property type="nucleotide sequence ID" value="NZ_JBHRTR010000026.1"/>
</dbReference>
<dbReference type="InterPro" id="IPR010158">
    <property type="entry name" value="Amidase_Cbmase"/>
</dbReference>
<evidence type="ECO:0000256" key="2">
    <source>
        <dbReference type="ARBA" id="ARBA00022801"/>
    </source>
</evidence>
<dbReference type="PIRSF" id="PIRSF001235">
    <property type="entry name" value="Amidase_carbamoylase"/>
    <property type="match status" value="1"/>
</dbReference>